<comment type="caution">
    <text evidence="7">The sequence shown here is derived from an EMBL/GenBank/DDBJ whole genome shotgun (WGS) entry which is preliminary data.</text>
</comment>
<dbReference type="Gene3D" id="4.10.1000.10">
    <property type="entry name" value="Zinc finger, CCCH-type"/>
    <property type="match status" value="1"/>
</dbReference>
<evidence type="ECO:0000256" key="3">
    <source>
        <dbReference type="ARBA" id="ARBA00022833"/>
    </source>
</evidence>
<dbReference type="SUPFAM" id="SSF90229">
    <property type="entry name" value="CCCH zinc finger"/>
    <property type="match status" value="1"/>
</dbReference>
<name>A0AAD5T8Q3_9FUNG</name>
<protein>
    <submittedName>
        <fullName evidence="7">Uncharacterized protein</fullName>
    </submittedName>
</protein>
<feature type="domain" description="C3H1-type" evidence="5">
    <location>
        <begin position="186"/>
        <end position="213"/>
    </location>
</feature>
<evidence type="ECO:0000313" key="8">
    <source>
        <dbReference type="Proteomes" id="UP001211907"/>
    </source>
</evidence>
<evidence type="ECO:0000256" key="2">
    <source>
        <dbReference type="ARBA" id="ARBA00022771"/>
    </source>
</evidence>
<keyword evidence="3 4" id="KW-0862">Zinc</keyword>
<dbReference type="PROSITE" id="PS50103">
    <property type="entry name" value="ZF_C3H1"/>
    <property type="match status" value="1"/>
</dbReference>
<proteinExistence type="predicted"/>
<evidence type="ECO:0000259" key="5">
    <source>
        <dbReference type="PROSITE" id="PS50103"/>
    </source>
</evidence>
<accession>A0AAD5T8Q3</accession>
<dbReference type="InterPro" id="IPR053242">
    <property type="entry name" value="PAM2-like_domain"/>
</dbReference>
<dbReference type="AlphaFoldDB" id="A0AAD5T8Q3"/>
<dbReference type="InterPro" id="IPR013899">
    <property type="entry name" value="DUF1771"/>
</dbReference>
<sequence>MSTEEFARIDDFFDSNDTDVNTGIAHPFELIWDQSGEESMAVGINSVDGFGANDAWFATDELELYEYTLRYQHNRDKNGAAHDFAAESNQFIPSDYDYNQIDDSNYYYNYDHNYTGNFQTDNENYHDNLDENISYHTAQLAISQQPEHTRTSDANFGILTQTPKPEICRHLLAGGCYRSDCWFSHDVSNTTCKFFLSGGCNKGSDCPFLHSEDYDNTNPTEYEEFYTNDDNFNDNDNSNQLPVELQLQDGSIFPTLSDRHQQQRNPTIDFWGPTISYNEALKQAPPRQSDADYRFNIGVAKPAPQGTALRYMTESDHNNGSSEGKKVKVDGLKWLSTGGSVASLYSKHRQEAAEAAETRNRLYQRAADAFRSGNVAAAKSFSNEAKKVDHVVQQLNREASERIFATRNATLGNSGGGTSGEQQQERIIDLHGLHGSEGVYYAETALAGLRKEKFHGTVTIVTGTGHHSRSSFAKIGPLIRDFLRASKTRFREGTLEDGKGGLFIFKI</sequence>
<dbReference type="SUPFAM" id="SSF160443">
    <property type="entry name" value="SMR domain-like"/>
    <property type="match status" value="1"/>
</dbReference>
<dbReference type="SMART" id="SM01162">
    <property type="entry name" value="DUF1771"/>
    <property type="match status" value="1"/>
</dbReference>
<dbReference type="SMART" id="SM00356">
    <property type="entry name" value="ZnF_C3H1"/>
    <property type="match status" value="2"/>
</dbReference>
<feature type="zinc finger region" description="C3H1-type" evidence="4">
    <location>
        <begin position="186"/>
        <end position="213"/>
    </location>
</feature>
<evidence type="ECO:0000259" key="6">
    <source>
        <dbReference type="PROSITE" id="PS50828"/>
    </source>
</evidence>
<dbReference type="Pfam" id="PF08590">
    <property type="entry name" value="DUF1771"/>
    <property type="match status" value="1"/>
</dbReference>
<reference evidence="7" key="1">
    <citation type="submission" date="2020-05" db="EMBL/GenBank/DDBJ databases">
        <title>Phylogenomic resolution of chytrid fungi.</title>
        <authorList>
            <person name="Stajich J.E."/>
            <person name="Amses K."/>
            <person name="Simmons R."/>
            <person name="Seto K."/>
            <person name="Myers J."/>
            <person name="Bonds A."/>
            <person name="Quandt C.A."/>
            <person name="Barry K."/>
            <person name="Liu P."/>
            <person name="Grigoriev I."/>
            <person name="Longcore J.E."/>
            <person name="James T.Y."/>
        </authorList>
    </citation>
    <scope>NUCLEOTIDE SEQUENCE</scope>
    <source>
        <strain evidence="7">JEL0513</strain>
    </source>
</reference>
<organism evidence="7 8">
    <name type="scientific">Physocladia obscura</name>
    <dbReference type="NCBI Taxonomy" id="109957"/>
    <lineage>
        <taxon>Eukaryota</taxon>
        <taxon>Fungi</taxon>
        <taxon>Fungi incertae sedis</taxon>
        <taxon>Chytridiomycota</taxon>
        <taxon>Chytridiomycota incertae sedis</taxon>
        <taxon>Chytridiomycetes</taxon>
        <taxon>Chytridiales</taxon>
        <taxon>Chytriomycetaceae</taxon>
        <taxon>Physocladia</taxon>
    </lineage>
</organism>
<keyword evidence="2 4" id="KW-0863">Zinc-finger</keyword>
<gene>
    <name evidence="7" type="ORF">HK100_001954</name>
</gene>
<evidence type="ECO:0000313" key="7">
    <source>
        <dbReference type="EMBL" id="KAJ3136180.1"/>
    </source>
</evidence>
<dbReference type="Proteomes" id="UP001211907">
    <property type="component" value="Unassembled WGS sequence"/>
</dbReference>
<dbReference type="PANTHER" id="PTHR46651:SF1">
    <property type="entry name" value="SMALL MUTS RELATED FAMILY PROTEIN"/>
    <property type="match status" value="1"/>
</dbReference>
<keyword evidence="8" id="KW-1185">Reference proteome</keyword>
<dbReference type="InterPro" id="IPR002625">
    <property type="entry name" value="Smr_dom"/>
</dbReference>
<dbReference type="Gene3D" id="3.30.1370.110">
    <property type="match status" value="1"/>
</dbReference>
<dbReference type="InterPro" id="IPR036855">
    <property type="entry name" value="Znf_CCCH_sf"/>
</dbReference>
<dbReference type="GO" id="GO:0008270">
    <property type="term" value="F:zinc ion binding"/>
    <property type="evidence" value="ECO:0007669"/>
    <property type="project" value="UniProtKB-KW"/>
</dbReference>
<keyword evidence="1 4" id="KW-0479">Metal-binding</keyword>
<evidence type="ECO:0000256" key="1">
    <source>
        <dbReference type="ARBA" id="ARBA00022723"/>
    </source>
</evidence>
<dbReference type="InterPro" id="IPR036063">
    <property type="entry name" value="Smr_dom_sf"/>
</dbReference>
<dbReference type="PANTHER" id="PTHR46651">
    <property type="entry name" value="POLYADENYLATE-BINDING PROTEIN-INTERACTING PROTEIN 7"/>
    <property type="match status" value="1"/>
</dbReference>
<dbReference type="InterPro" id="IPR000571">
    <property type="entry name" value="Znf_CCCH"/>
</dbReference>
<dbReference type="PROSITE" id="PS50828">
    <property type="entry name" value="SMR"/>
    <property type="match status" value="1"/>
</dbReference>
<feature type="domain" description="Smr" evidence="6">
    <location>
        <begin position="428"/>
        <end position="507"/>
    </location>
</feature>
<dbReference type="EMBL" id="JADGJH010000144">
    <property type="protein sequence ID" value="KAJ3136180.1"/>
    <property type="molecule type" value="Genomic_DNA"/>
</dbReference>
<evidence type="ECO:0000256" key="4">
    <source>
        <dbReference type="PROSITE-ProRule" id="PRU00723"/>
    </source>
</evidence>